<keyword evidence="3" id="KW-0408">Iron</keyword>
<dbReference type="OrthoDB" id="9769567at2"/>
<dbReference type="GO" id="GO:0046872">
    <property type="term" value="F:metal ion binding"/>
    <property type="evidence" value="ECO:0007669"/>
    <property type="project" value="UniProtKB-KW"/>
</dbReference>
<evidence type="ECO:0000256" key="4">
    <source>
        <dbReference type="SAM" id="SignalP"/>
    </source>
</evidence>
<dbReference type="HOGENOM" id="CLU_026974_2_1_6"/>
<reference evidence="5 6" key="1">
    <citation type="submission" date="2011-05" db="EMBL/GenBank/DDBJ databases">
        <title>Complete sequence of Thioalkalimicrobium cyclicum ALM1.</title>
        <authorList>
            <consortium name="US DOE Joint Genome Institute"/>
            <person name="Lucas S."/>
            <person name="Han J."/>
            <person name="Lapidus A."/>
            <person name="Cheng J.-F."/>
            <person name="Goodwin L."/>
            <person name="Pitluck S."/>
            <person name="Peters L."/>
            <person name="Mikhailova N."/>
            <person name="Davenport K."/>
            <person name="Han C."/>
            <person name="Tapia R."/>
            <person name="Land M."/>
            <person name="Hauser L."/>
            <person name="Kyrpides N."/>
            <person name="Ivanova N."/>
            <person name="Pagani I."/>
            <person name="Kappler U."/>
            <person name="Woyke T."/>
        </authorList>
    </citation>
    <scope>NUCLEOTIDE SEQUENCE [LARGE SCALE GENOMIC DNA]</scope>
    <source>
        <strain evidence="6">DSM 14477 / JCM 11371 / ALM1</strain>
    </source>
</reference>
<organism evidence="5 6">
    <name type="scientific">Thiomicrospira cyclica (strain DSM 14477 / JCM 11371 / ALM1)</name>
    <name type="common">Thioalkalimicrobium cyclicum</name>
    <dbReference type="NCBI Taxonomy" id="717773"/>
    <lineage>
        <taxon>Bacteria</taxon>
        <taxon>Pseudomonadati</taxon>
        <taxon>Pseudomonadota</taxon>
        <taxon>Gammaproteobacteria</taxon>
        <taxon>Thiotrichales</taxon>
        <taxon>Piscirickettsiaceae</taxon>
        <taxon>Thiomicrospira</taxon>
    </lineage>
</organism>
<dbReference type="Pfam" id="PF13416">
    <property type="entry name" value="SBP_bac_8"/>
    <property type="match status" value="1"/>
</dbReference>
<evidence type="ECO:0000256" key="3">
    <source>
        <dbReference type="PIRSR" id="PIRSR002825-1"/>
    </source>
</evidence>
<protein>
    <submittedName>
        <fullName evidence="5">Extracellular solute-binding protein family 1</fullName>
    </submittedName>
</protein>
<dbReference type="KEGG" id="tcy:Thicy_1666"/>
<dbReference type="PROSITE" id="PS51257">
    <property type="entry name" value="PROKAR_LIPOPROTEIN"/>
    <property type="match status" value="1"/>
</dbReference>
<proteinExistence type="inferred from homology"/>
<comment type="similarity">
    <text evidence="1">Belongs to the bacterial solute-binding protein 1 family.</text>
</comment>
<accession>F6DBM1</accession>
<feature type="binding site" evidence="3">
    <location>
        <position position="232"/>
    </location>
    <ligand>
        <name>Fe cation</name>
        <dbReference type="ChEBI" id="CHEBI:24875"/>
    </ligand>
</feature>
<dbReference type="InterPro" id="IPR026045">
    <property type="entry name" value="Ferric-bd"/>
</dbReference>
<sequence>MRKPWLVVKTVVISMSLITLAGCSRDETTSAEAVEPVVVYSARAEHLIRPLFERFTEETGIPVQFQTGNANAMVERLKAEGRQTPADLLMTVDAGNLWYAADQDLFQPLNSALVNTTIPEHLRDPNDLWTGLSIRARTFVYHKDRVDPAELTDYANLADPKWQGRLCLRSSSSVYTKSLLASLIAHHGEQATQEIVQGWVNNLAARPHARDANVMDAILAGQCDVGLVNTYYFGRLEAENLDTPLALAWANQQTTGTHINVSGTGITKHAKNPGGARQLIEWLVSEQAQQIFGALNREYPAKPNTEIDPQVAAWGGFIQDQLNLAVLGQQQQAATKLADRIGYD</sequence>
<dbReference type="PANTHER" id="PTHR30006:SF15">
    <property type="entry name" value="IRON-UTILIZATION PERIPLASMIC PROTEIN"/>
    <property type="match status" value="1"/>
</dbReference>
<evidence type="ECO:0000313" key="6">
    <source>
        <dbReference type="Proteomes" id="UP000009232"/>
    </source>
</evidence>
<evidence type="ECO:0000256" key="2">
    <source>
        <dbReference type="ARBA" id="ARBA00022729"/>
    </source>
</evidence>
<evidence type="ECO:0000256" key="1">
    <source>
        <dbReference type="ARBA" id="ARBA00008520"/>
    </source>
</evidence>
<dbReference type="eggNOG" id="COG1840">
    <property type="taxonomic scope" value="Bacteria"/>
</dbReference>
<feature type="signal peptide" evidence="4">
    <location>
        <begin position="1"/>
        <end position="21"/>
    </location>
</feature>
<keyword evidence="6" id="KW-1185">Reference proteome</keyword>
<name>F6DBM1_THICA</name>
<keyword evidence="3" id="KW-0479">Metal-binding</keyword>
<dbReference type="InterPro" id="IPR006059">
    <property type="entry name" value="SBP"/>
</dbReference>
<keyword evidence="2 4" id="KW-0732">Signal</keyword>
<dbReference type="SUPFAM" id="SSF53850">
    <property type="entry name" value="Periplasmic binding protein-like II"/>
    <property type="match status" value="1"/>
</dbReference>
<feature type="binding site" evidence="3">
    <location>
        <position position="231"/>
    </location>
    <ligand>
        <name>Fe cation</name>
        <dbReference type="ChEBI" id="CHEBI:24875"/>
    </ligand>
</feature>
<dbReference type="Gene3D" id="3.40.190.10">
    <property type="entry name" value="Periplasmic binding protein-like II"/>
    <property type="match status" value="2"/>
</dbReference>
<dbReference type="GO" id="GO:0030288">
    <property type="term" value="C:outer membrane-bounded periplasmic space"/>
    <property type="evidence" value="ECO:0007669"/>
    <property type="project" value="TreeGrafter"/>
</dbReference>
<dbReference type="Proteomes" id="UP000009232">
    <property type="component" value="Chromosome"/>
</dbReference>
<dbReference type="AlphaFoldDB" id="F6DBM1"/>
<feature type="chain" id="PRO_5003333062" evidence="4">
    <location>
        <begin position="22"/>
        <end position="344"/>
    </location>
</feature>
<evidence type="ECO:0000313" key="5">
    <source>
        <dbReference type="EMBL" id="AEG32423.1"/>
    </source>
</evidence>
<dbReference type="PANTHER" id="PTHR30006">
    <property type="entry name" value="THIAMINE-BINDING PERIPLASMIC PROTEIN-RELATED"/>
    <property type="match status" value="1"/>
</dbReference>
<dbReference type="STRING" id="717773.Thicy_1666"/>
<dbReference type="EMBL" id="CP002776">
    <property type="protein sequence ID" value="AEG32423.1"/>
    <property type="molecule type" value="Genomic_DNA"/>
</dbReference>
<gene>
    <name evidence="5" type="ordered locus">Thicy_1666</name>
</gene>
<dbReference type="RefSeq" id="WP_013836192.1">
    <property type="nucleotide sequence ID" value="NC_015581.1"/>
</dbReference>
<dbReference type="PIRSF" id="PIRSF002825">
    <property type="entry name" value="CfbpA"/>
    <property type="match status" value="1"/>
</dbReference>